<keyword evidence="4" id="KW-0677">Repeat</keyword>
<dbReference type="PANTHER" id="PTHR43652:SF2">
    <property type="entry name" value="BASIC AMINO ACID ANTIPORTER YFCC-RELATED"/>
    <property type="match status" value="1"/>
</dbReference>
<evidence type="ECO:0000256" key="6">
    <source>
        <dbReference type="ARBA" id="ARBA00023136"/>
    </source>
</evidence>
<keyword evidence="2" id="KW-0813">Transport</keyword>
<dbReference type="InterPro" id="IPR036721">
    <property type="entry name" value="RCK_C_sf"/>
</dbReference>
<dbReference type="InterPro" id="IPR051679">
    <property type="entry name" value="DASS-Related_Transporters"/>
</dbReference>
<gene>
    <name evidence="9" type="ORF">OJ996_05110</name>
</gene>
<feature type="transmembrane region" description="Helical" evidence="7">
    <location>
        <begin position="400"/>
        <end position="416"/>
    </location>
</feature>
<dbReference type="Proteomes" id="UP001165653">
    <property type="component" value="Unassembled WGS sequence"/>
</dbReference>
<dbReference type="InterPro" id="IPR004680">
    <property type="entry name" value="Cit_transptr-like_dom"/>
</dbReference>
<evidence type="ECO:0000259" key="8">
    <source>
        <dbReference type="PROSITE" id="PS51202"/>
    </source>
</evidence>
<comment type="caution">
    <text evidence="9">The sequence shown here is derived from an EMBL/GenBank/DDBJ whole genome shotgun (WGS) entry which is preliminary data.</text>
</comment>
<feature type="transmembrane region" description="Helical" evidence="7">
    <location>
        <begin position="422"/>
        <end position="440"/>
    </location>
</feature>
<evidence type="ECO:0000256" key="4">
    <source>
        <dbReference type="ARBA" id="ARBA00022737"/>
    </source>
</evidence>
<feature type="transmembrane region" description="Helical" evidence="7">
    <location>
        <begin position="56"/>
        <end position="76"/>
    </location>
</feature>
<evidence type="ECO:0000256" key="1">
    <source>
        <dbReference type="ARBA" id="ARBA00004141"/>
    </source>
</evidence>
<proteinExistence type="predicted"/>
<keyword evidence="6 7" id="KW-0472">Membrane</keyword>
<feature type="transmembrane region" description="Helical" evidence="7">
    <location>
        <begin position="96"/>
        <end position="122"/>
    </location>
</feature>
<dbReference type="Pfam" id="PF02080">
    <property type="entry name" value="TrkA_C"/>
    <property type="match status" value="1"/>
</dbReference>
<dbReference type="Pfam" id="PF03600">
    <property type="entry name" value="CitMHS"/>
    <property type="match status" value="1"/>
</dbReference>
<keyword evidence="3 7" id="KW-0812">Transmembrane</keyword>
<feature type="transmembrane region" description="Helical" evidence="7">
    <location>
        <begin position="174"/>
        <end position="194"/>
    </location>
</feature>
<sequence length="512" mass="54778">MNQLQAYSFGILGLTMGLFMWGRLRYDLVAVWALLASIACGTVPAQKAFSGFSDDIVIIVASALVVSSAVARSGIVESGLRWISGHLGTLQWQRTLLVGSVTILSAMVKNIGALAMLMPAALRVAKKSGHSPSLLLMPMSFGSLLGGLITLIGTSPNIIVSRVREQMTGEGFRMFDYAPVGLGLAFAGLVFLHFGYRLIPADRRPAAVMGEVLDIDDYTTEAVVVEESSVIGQSAAEFVLQNEREIKVTAVLRGARRAPVAGVATATLEVGDILLLKGAPEELERAIARAGLLLEGQHRSAVTGNPGDHVGVVEAVITSDSPLVRQTAGRLVLHERHGVNLLAISRSGKRLTKVLRDTRLQAGDVIVLQGPLEVLAEQLRELGCLPLAERSIPLGSVRKRLLPLIVLAVAMALAAFGVVPPAVAFFGAAVLVVLLGVLPVRAAYEHIEWPIIVMLGALIPVSEALQTSGGTETVSSWLSNIATGLPPWAAVGLLWYRQWRQLHFSTMRQRFW</sequence>
<evidence type="ECO:0000256" key="2">
    <source>
        <dbReference type="ARBA" id="ARBA00022448"/>
    </source>
</evidence>
<feature type="domain" description="RCK C-terminal" evidence="8">
    <location>
        <begin position="299"/>
        <end position="385"/>
    </location>
</feature>
<keyword evidence="10" id="KW-1185">Reference proteome</keyword>
<keyword evidence="5 7" id="KW-1133">Transmembrane helix</keyword>
<evidence type="ECO:0000256" key="7">
    <source>
        <dbReference type="SAM" id="Phobius"/>
    </source>
</evidence>
<feature type="transmembrane region" description="Helical" evidence="7">
    <location>
        <begin position="134"/>
        <end position="154"/>
    </location>
</feature>
<name>A0ABT3FZB7_9BACT</name>
<evidence type="ECO:0000256" key="3">
    <source>
        <dbReference type="ARBA" id="ARBA00022692"/>
    </source>
</evidence>
<organism evidence="9 10">
    <name type="scientific">Luteolibacter rhizosphaerae</name>
    <dbReference type="NCBI Taxonomy" id="2989719"/>
    <lineage>
        <taxon>Bacteria</taxon>
        <taxon>Pseudomonadati</taxon>
        <taxon>Verrucomicrobiota</taxon>
        <taxon>Verrucomicrobiia</taxon>
        <taxon>Verrucomicrobiales</taxon>
        <taxon>Verrucomicrobiaceae</taxon>
        <taxon>Luteolibacter</taxon>
    </lineage>
</organism>
<evidence type="ECO:0000313" key="9">
    <source>
        <dbReference type="EMBL" id="MCW1912940.1"/>
    </source>
</evidence>
<dbReference type="PROSITE" id="PS51202">
    <property type="entry name" value="RCK_C"/>
    <property type="match status" value="2"/>
</dbReference>
<feature type="transmembrane region" description="Helical" evidence="7">
    <location>
        <begin position="7"/>
        <end position="24"/>
    </location>
</feature>
<evidence type="ECO:0000256" key="5">
    <source>
        <dbReference type="ARBA" id="ARBA00022989"/>
    </source>
</evidence>
<dbReference type="InterPro" id="IPR006037">
    <property type="entry name" value="RCK_C"/>
</dbReference>
<feature type="transmembrane region" description="Helical" evidence="7">
    <location>
        <begin position="30"/>
        <end position="49"/>
    </location>
</feature>
<feature type="domain" description="RCK C-terminal" evidence="8">
    <location>
        <begin position="207"/>
        <end position="292"/>
    </location>
</feature>
<dbReference type="EMBL" id="JAPDDR010000002">
    <property type="protein sequence ID" value="MCW1912940.1"/>
    <property type="molecule type" value="Genomic_DNA"/>
</dbReference>
<dbReference type="Gene3D" id="3.30.70.1450">
    <property type="entry name" value="Regulator of K+ conductance, C-terminal domain"/>
    <property type="match status" value="2"/>
</dbReference>
<reference evidence="9" key="1">
    <citation type="submission" date="2022-10" db="EMBL/GenBank/DDBJ databases">
        <title>Luteolibacter sp. GHJ8, whole genome shotgun sequencing project.</title>
        <authorList>
            <person name="Zhao G."/>
            <person name="Shen L."/>
        </authorList>
    </citation>
    <scope>NUCLEOTIDE SEQUENCE</scope>
    <source>
        <strain evidence="9">GHJ8</strain>
    </source>
</reference>
<protein>
    <submittedName>
        <fullName evidence="9">SLC13 family permease</fullName>
    </submittedName>
</protein>
<dbReference type="PANTHER" id="PTHR43652">
    <property type="entry name" value="BASIC AMINO ACID ANTIPORTER YFCC-RELATED"/>
    <property type="match status" value="1"/>
</dbReference>
<comment type="subcellular location">
    <subcellularLocation>
        <location evidence="1">Membrane</location>
        <topology evidence="1">Multi-pass membrane protein</topology>
    </subcellularLocation>
</comment>
<dbReference type="SUPFAM" id="SSF116726">
    <property type="entry name" value="TrkA C-terminal domain-like"/>
    <property type="match status" value="2"/>
</dbReference>
<feature type="transmembrane region" description="Helical" evidence="7">
    <location>
        <begin position="477"/>
        <end position="496"/>
    </location>
</feature>
<evidence type="ECO:0000313" key="10">
    <source>
        <dbReference type="Proteomes" id="UP001165653"/>
    </source>
</evidence>
<accession>A0ABT3FZB7</accession>